<organism evidence="3">
    <name type="scientific">marine sediment metagenome</name>
    <dbReference type="NCBI Taxonomy" id="412755"/>
    <lineage>
        <taxon>unclassified sequences</taxon>
        <taxon>metagenomes</taxon>
        <taxon>ecological metagenomes</taxon>
    </lineage>
</organism>
<dbReference type="AlphaFoldDB" id="A0A0F9WUP2"/>
<name>A0A0F9WUP2_9ZZZZ</name>
<protein>
    <submittedName>
        <fullName evidence="3">Uncharacterized protein</fullName>
    </submittedName>
</protein>
<keyword evidence="2" id="KW-1133">Transmembrane helix</keyword>
<reference evidence="3" key="1">
    <citation type="journal article" date="2015" name="Nature">
        <title>Complex archaea that bridge the gap between prokaryotes and eukaryotes.</title>
        <authorList>
            <person name="Spang A."/>
            <person name="Saw J.H."/>
            <person name="Jorgensen S.L."/>
            <person name="Zaremba-Niedzwiedzka K."/>
            <person name="Martijn J."/>
            <person name="Lind A.E."/>
            <person name="van Eijk R."/>
            <person name="Schleper C."/>
            <person name="Guy L."/>
            <person name="Ettema T.J."/>
        </authorList>
    </citation>
    <scope>NUCLEOTIDE SEQUENCE</scope>
</reference>
<feature type="transmembrane region" description="Helical" evidence="2">
    <location>
        <begin position="12"/>
        <end position="29"/>
    </location>
</feature>
<gene>
    <name evidence="3" type="ORF">LCGC14_0231890</name>
</gene>
<proteinExistence type="predicted"/>
<dbReference type="EMBL" id="LAZR01000113">
    <property type="protein sequence ID" value="KKN90076.1"/>
    <property type="molecule type" value="Genomic_DNA"/>
</dbReference>
<keyword evidence="2" id="KW-0472">Membrane</keyword>
<accession>A0A0F9WUP2</accession>
<sequence length="100" mass="11437">MVEEVLTDWRFWIVAVGVILAIAETRWTVKRHNNILNGGKPGENLATIVILTAKAVERLEKDIRDLRKEFTEERGVRSLCARRVHDRIDNLGVENRSDSG</sequence>
<evidence type="ECO:0000256" key="1">
    <source>
        <dbReference type="SAM" id="Coils"/>
    </source>
</evidence>
<keyword evidence="2" id="KW-0812">Transmembrane</keyword>
<evidence type="ECO:0000256" key="2">
    <source>
        <dbReference type="SAM" id="Phobius"/>
    </source>
</evidence>
<keyword evidence="1" id="KW-0175">Coiled coil</keyword>
<comment type="caution">
    <text evidence="3">The sequence shown here is derived from an EMBL/GenBank/DDBJ whole genome shotgun (WGS) entry which is preliminary data.</text>
</comment>
<evidence type="ECO:0000313" key="3">
    <source>
        <dbReference type="EMBL" id="KKN90076.1"/>
    </source>
</evidence>
<feature type="coiled-coil region" evidence="1">
    <location>
        <begin position="49"/>
        <end position="76"/>
    </location>
</feature>